<comment type="similarity">
    <text evidence="1 2">Belongs to the UPF0125 (RnfH) family.</text>
</comment>
<dbReference type="HAMAP" id="MF_00460">
    <property type="entry name" value="UPF0125_RnfH"/>
    <property type="match status" value="1"/>
</dbReference>
<reference evidence="3" key="1">
    <citation type="submission" date="2021-03" db="EMBL/GenBank/DDBJ databases">
        <title>Identification and antibiotic profiling of Wohlfahrtiimonas chitiniclastica, an underestimated human pathogen.</title>
        <authorList>
            <person name="Kopf A."/>
            <person name="Bunk B."/>
            <person name="Coldewey S."/>
            <person name="Gunzer F."/>
            <person name="Riedel T."/>
            <person name="Schroettner P."/>
        </authorList>
    </citation>
    <scope>NUCLEOTIDE SEQUENCE</scope>
    <source>
        <strain evidence="3">DSM 100917</strain>
    </source>
</reference>
<dbReference type="InterPro" id="IPR005346">
    <property type="entry name" value="RnfH"/>
</dbReference>
<dbReference type="GeneID" id="58263278"/>
<evidence type="ECO:0000313" key="3">
    <source>
        <dbReference type="EMBL" id="MBS7823688.1"/>
    </source>
</evidence>
<dbReference type="InterPro" id="IPR037021">
    <property type="entry name" value="RnfH_sf"/>
</dbReference>
<proteinExistence type="inferred from homology"/>
<dbReference type="PANTHER" id="PTHR37483:SF1">
    <property type="entry name" value="UPF0125 PROTEIN RATB"/>
    <property type="match status" value="1"/>
</dbReference>
<dbReference type="RefSeq" id="WP_008314960.1">
    <property type="nucleotide sequence ID" value="NZ_CP115969.1"/>
</dbReference>
<dbReference type="PANTHER" id="PTHR37483">
    <property type="entry name" value="UPF0125 PROTEIN RATB"/>
    <property type="match status" value="1"/>
</dbReference>
<evidence type="ECO:0000256" key="1">
    <source>
        <dbReference type="ARBA" id="ARBA00010645"/>
    </source>
</evidence>
<accession>A0A165I537</accession>
<dbReference type="AlphaFoldDB" id="A0A165I537"/>
<gene>
    <name evidence="3" type="ORF">J7561_00535</name>
</gene>
<dbReference type="Gene3D" id="3.10.20.280">
    <property type="entry name" value="RnfH-like"/>
    <property type="match status" value="1"/>
</dbReference>
<organism evidence="3 4">
    <name type="scientific">Wohlfahrtiimonas chitiniclastica</name>
    <dbReference type="NCBI Taxonomy" id="400946"/>
    <lineage>
        <taxon>Bacteria</taxon>
        <taxon>Pseudomonadati</taxon>
        <taxon>Pseudomonadota</taxon>
        <taxon>Gammaproteobacteria</taxon>
        <taxon>Cardiobacteriales</taxon>
        <taxon>Ignatzschineriaceae</taxon>
        <taxon>Wohlfahrtiimonas</taxon>
    </lineage>
</organism>
<evidence type="ECO:0000256" key="2">
    <source>
        <dbReference type="HAMAP-Rule" id="MF_00460"/>
    </source>
</evidence>
<dbReference type="InterPro" id="IPR016155">
    <property type="entry name" value="Mopterin_synth/thiamin_S_b"/>
</dbReference>
<comment type="caution">
    <text evidence="3">The sequence shown here is derived from an EMBL/GenBank/DDBJ whole genome shotgun (WGS) entry which is preliminary data.</text>
</comment>
<dbReference type="SUPFAM" id="SSF54285">
    <property type="entry name" value="MoaD/ThiS"/>
    <property type="match status" value="1"/>
</dbReference>
<name>A0A165I537_9GAMM</name>
<dbReference type="Proteomes" id="UP000680020">
    <property type="component" value="Unassembled WGS sequence"/>
</dbReference>
<evidence type="ECO:0000313" key="4">
    <source>
        <dbReference type="Proteomes" id="UP000680020"/>
    </source>
</evidence>
<sequence length="98" mass="11098">MASIKIEYVLALPEMQSQEYQILSEGTTLGAALPYFALDQKAKALIEAPVYGIFNQIVDLDYVLQAGDRIEVYRPLQIDPKTARKIRAERKKRLNSAK</sequence>
<dbReference type="EMBL" id="JAGIBU010000001">
    <property type="protein sequence ID" value="MBS7823688.1"/>
    <property type="molecule type" value="Genomic_DNA"/>
</dbReference>
<protein>
    <recommendedName>
        <fullName evidence="2">UPF0125 protein J7561_00535</fullName>
    </recommendedName>
</protein>
<dbReference type="Pfam" id="PF03658">
    <property type="entry name" value="Ub-RnfH"/>
    <property type="match status" value="1"/>
</dbReference>